<dbReference type="AlphaFoldDB" id="A0AAD0ECX3"/>
<evidence type="ECO:0000313" key="4">
    <source>
        <dbReference type="Proteomes" id="UP000217545"/>
    </source>
</evidence>
<dbReference type="SUPFAM" id="SSF56563">
    <property type="entry name" value="Major capsid protein gp5"/>
    <property type="match status" value="1"/>
</dbReference>
<comment type="subcellular location">
    <subcellularLocation>
        <location evidence="1">Virion</location>
    </subcellularLocation>
</comment>
<accession>A0AAD0ECX3</accession>
<dbReference type="Proteomes" id="UP000217545">
    <property type="component" value="Chromosome"/>
</dbReference>
<protein>
    <submittedName>
        <fullName evidence="3">Phage major capsid protein, HK97 family</fullName>
    </submittedName>
</protein>
<dbReference type="RefSeq" id="WP_024097206.1">
    <property type="nucleotide sequence ID" value="NZ_CP010588.1"/>
</dbReference>
<dbReference type="NCBIfam" id="TIGR01554">
    <property type="entry name" value="major_cap_HK97"/>
    <property type="match status" value="1"/>
</dbReference>
<dbReference type="EMBL" id="CP010784">
    <property type="protein sequence ID" value="ATF05840.1"/>
    <property type="molecule type" value="Genomic_DNA"/>
</dbReference>
<dbReference type="Gene3D" id="3.30.2320.10">
    <property type="entry name" value="hypothetical protein PF0899 domain"/>
    <property type="match status" value="1"/>
</dbReference>
<gene>
    <name evidence="3" type="ORF">PhaeoP63_01765</name>
</gene>
<sequence length="412" mass="44410">MSKHMIPAKARGIVAVRADAGGDVTKILADLQRDWKAFKDTQAEKDKEVKAKFDDVVTTEKMARIDASVSDMQAAVDQANAKLAAMTANGSGPVQVKDPEYSEAFRAHFRKGDVQANLNKGASDEGGYLAPVEWDRTITDKLIEVSAMRQIASTQSISGNGFTKLFNLRGTASGWVGETAARGETGTATFGSMTFTTGEIYANPAATQQMLDDSEVDLEAWIAGEVETEFSYQEGLAFISGNGSNKPNGFLTYVTGAANAAANPLGSIEKKSAAAVAMVTEDELLDLIYSVPSAYTGNCRFTMNRTSMGIVRKLRDTDGRQLWQPSSQAGQPSQLLNYPVTEMPGMPDMAASALPIAFGDFRRGYLIVDRTGVRVLRDPFTNKPYVHFYTTKRVGGGVVNPECIKVMEMAAS</sequence>
<proteinExistence type="predicted"/>
<reference evidence="3 4" key="1">
    <citation type="journal article" date="2017" name="Front. Microbiol.">
        <title>Phaeobacter piscinae sp. nov., a species of the Roseobacter group and potential aquaculture probiont.</title>
        <authorList>
            <person name="Sonnenschein E.C."/>
            <person name="Phippen C.B.W."/>
            <person name="Nielsen K.F."/>
            <person name="Mateiu R.V."/>
            <person name="Melchiorsen J."/>
            <person name="Gram L."/>
            <person name="Overmann J."/>
            <person name="Freese H.M."/>
        </authorList>
    </citation>
    <scope>NUCLEOTIDE SEQUENCE [LARGE SCALE GENOMIC DNA]</scope>
    <source>
        <strain evidence="3 4">P63</strain>
    </source>
</reference>
<evidence type="ECO:0000256" key="1">
    <source>
        <dbReference type="ARBA" id="ARBA00004328"/>
    </source>
</evidence>
<dbReference type="GeneID" id="31846172"/>
<organism evidence="3 4">
    <name type="scientific">Phaeobacter gallaeciensis</name>
    <dbReference type="NCBI Taxonomy" id="60890"/>
    <lineage>
        <taxon>Bacteria</taxon>
        <taxon>Pseudomonadati</taxon>
        <taxon>Pseudomonadota</taxon>
        <taxon>Alphaproteobacteria</taxon>
        <taxon>Rhodobacterales</taxon>
        <taxon>Roseobacteraceae</taxon>
        <taxon>Phaeobacter</taxon>
    </lineage>
</organism>
<dbReference type="Pfam" id="PF05065">
    <property type="entry name" value="Phage_capsid"/>
    <property type="match status" value="1"/>
</dbReference>
<dbReference type="InterPro" id="IPR054612">
    <property type="entry name" value="Phage_capsid-like_C"/>
</dbReference>
<feature type="domain" description="Phage capsid-like C-terminal" evidence="2">
    <location>
        <begin position="126"/>
        <end position="408"/>
    </location>
</feature>
<name>A0AAD0ECX3_9RHOB</name>
<evidence type="ECO:0000313" key="3">
    <source>
        <dbReference type="EMBL" id="ATF05840.1"/>
    </source>
</evidence>
<evidence type="ECO:0000259" key="2">
    <source>
        <dbReference type="Pfam" id="PF05065"/>
    </source>
</evidence>
<dbReference type="InterPro" id="IPR024455">
    <property type="entry name" value="Phage_capsid"/>
</dbReference>